<dbReference type="PANTHER" id="PTHR38659">
    <property type="entry name" value="METAL-DEPENDENT PHOSPHOHYDROLASE"/>
    <property type="match status" value="1"/>
</dbReference>
<evidence type="ECO:0000259" key="1">
    <source>
        <dbReference type="Pfam" id="PF01966"/>
    </source>
</evidence>
<dbReference type="HOGENOM" id="CLU_090635_1_1_0"/>
<dbReference type="InterPro" id="IPR006674">
    <property type="entry name" value="HD_domain"/>
</dbReference>
<organism evidence="2 3">
    <name type="scientific">Gemmatimonas aurantiaca (strain DSM 14586 / JCM 11422 / NBRC 100505 / T-27)</name>
    <dbReference type="NCBI Taxonomy" id="379066"/>
    <lineage>
        <taxon>Bacteria</taxon>
        <taxon>Pseudomonadati</taxon>
        <taxon>Gemmatimonadota</taxon>
        <taxon>Gemmatimonadia</taxon>
        <taxon>Gemmatimonadales</taxon>
        <taxon>Gemmatimonadaceae</taxon>
        <taxon>Gemmatimonas</taxon>
    </lineage>
</organism>
<dbReference type="Pfam" id="PF01966">
    <property type="entry name" value="HD"/>
    <property type="match status" value="1"/>
</dbReference>
<proteinExistence type="predicted"/>
<accession>C1A5R0</accession>
<dbReference type="Gene3D" id="1.10.3210.10">
    <property type="entry name" value="Hypothetical protein af1432"/>
    <property type="match status" value="1"/>
</dbReference>
<keyword evidence="3" id="KW-1185">Reference proteome</keyword>
<evidence type="ECO:0000313" key="2">
    <source>
        <dbReference type="EMBL" id="BAH37570.1"/>
    </source>
</evidence>
<dbReference type="STRING" id="379066.GAU_0528"/>
<dbReference type="Proteomes" id="UP000002209">
    <property type="component" value="Chromosome"/>
</dbReference>
<protein>
    <recommendedName>
        <fullName evidence="1">HD domain-containing protein</fullName>
    </recommendedName>
</protein>
<evidence type="ECO:0000313" key="3">
    <source>
        <dbReference type="Proteomes" id="UP000002209"/>
    </source>
</evidence>
<dbReference type="NCBIfam" id="TIGR00277">
    <property type="entry name" value="HDIG"/>
    <property type="match status" value="1"/>
</dbReference>
<sequence length="208" mass="22494">MSIVIPSRLEAERLVHEWTASESLRKHMLAVECAMRAYARHLGEDEELWGVTGLIHDFDYERYPNASQAADVEHPAEGVRHLRTLGWPESVCEAVLGHADYCGVPRETTMAKALFAVDELSGLITACALVKPSRAVADVDVAGVRKKMKDKAFARGVNRDDIVQGAEALGVPLDEHIQRVLSAMQAHAGPLGLAGLTPPSSTTFSGDA</sequence>
<dbReference type="InterPro" id="IPR006675">
    <property type="entry name" value="HDIG_dom"/>
</dbReference>
<dbReference type="eggNOG" id="COG2316">
    <property type="taxonomic scope" value="Bacteria"/>
</dbReference>
<gene>
    <name evidence="2" type="ordered locus">GAU_0528</name>
</gene>
<dbReference type="EMBL" id="AP009153">
    <property type="protein sequence ID" value="BAH37570.1"/>
    <property type="molecule type" value="Genomic_DNA"/>
</dbReference>
<dbReference type="PANTHER" id="PTHR38659:SF1">
    <property type="entry name" value="METAL DEPENDENT PHOSPHOHYDROLASE"/>
    <property type="match status" value="1"/>
</dbReference>
<dbReference type="SUPFAM" id="SSF109604">
    <property type="entry name" value="HD-domain/PDEase-like"/>
    <property type="match status" value="1"/>
</dbReference>
<reference evidence="3" key="1">
    <citation type="submission" date="2006-03" db="EMBL/GenBank/DDBJ databases">
        <title>Complete genome sequence of Gemmatimonas aurantiaca T-27 that represents a novel phylum Gemmatimonadetes.</title>
        <authorList>
            <person name="Takasaki K."/>
            <person name="Ichikawa N."/>
            <person name="Miura H."/>
            <person name="Matsushita S."/>
            <person name="Watanabe Y."/>
            <person name="Oguchi A."/>
            <person name="Ankai A."/>
            <person name="Yashiro I."/>
            <person name="Takahashi M."/>
            <person name="Terui Y."/>
            <person name="Fukui S."/>
            <person name="Yokoyama H."/>
            <person name="Tanikawa S."/>
            <person name="Hanada S."/>
            <person name="Kamagata Y."/>
            <person name="Fujita N."/>
        </authorList>
    </citation>
    <scope>NUCLEOTIDE SEQUENCE [LARGE SCALE GENOMIC DNA]</scope>
    <source>
        <strain evidence="3">T-27 / DSM 14586 / JCM 11422 / NBRC 100505</strain>
    </source>
</reference>
<name>C1A5R0_GEMAT</name>
<dbReference type="AlphaFoldDB" id="C1A5R0"/>
<dbReference type="KEGG" id="gau:GAU_0528"/>
<feature type="domain" description="HD" evidence="1">
    <location>
        <begin position="26"/>
        <end position="103"/>
    </location>
</feature>